<keyword evidence="4" id="KW-0997">Cell inner membrane</keyword>
<evidence type="ECO:0000256" key="8">
    <source>
        <dbReference type="RuleBase" id="RU363032"/>
    </source>
</evidence>
<sequence length="453" mass="51201">MAWLTSFYHFPFKKTFEWALLLPCAFPSYILAYVYYYHKDKFIELNPYLAAIVIMSFAFYPYVYLFSKQAFQEISPSLIHAAKVLKNSNLKTFWKIILPLSQPAIFSGLLLVCMEVMGDFGTVDFFSIDTLATGIYRTWFGLGSLNGAIQVAFILFIFIICIVVLENHFRKKKRFYQQHIPHAQETGKKLAGFSAIAASVICFIPIFLAFILPLSILLSNIYSLGAKAFDEDFFTISARSFILAASAAFLCLFIGFFIAIIRQFNHNSLINILSKSISFGYAIPGSILAIIVLNTLSIFDNLFSNTYLYIFKEEYPTLIFSGTVLSLFYAYSMKFTSVSLQSSQASMTKISPSLFWASRLLGSTTCKTSFKIYLPIIKKSLFVAFILIFVDIIKELPATMVLRPFNFETIAIKTYNLASDERLIEASPVALLIVLLGIIPVIILANIQPKNKE</sequence>
<comment type="similarity">
    <text evidence="8">Belongs to the binding-protein-dependent transport system permease family.</text>
</comment>
<dbReference type="PANTHER" id="PTHR43357:SF3">
    <property type="entry name" value="FE(3+)-TRANSPORT SYSTEM PERMEASE PROTEIN FBPB 2"/>
    <property type="match status" value="1"/>
</dbReference>
<feature type="transmembrane region" description="Helical" evidence="8">
    <location>
        <begin position="18"/>
        <end position="36"/>
    </location>
</feature>
<evidence type="ECO:0000259" key="9">
    <source>
        <dbReference type="PROSITE" id="PS50928"/>
    </source>
</evidence>
<gene>
    <name evidence="10" type="ORF">JCM31447_320200</name>
</gene>
<keyword evidence="7 8" id="KW-0472">Membrane</keyword>
<evidence type="ECO:0000256" key="5">
    <source>
        <dbReference type="ARBA" id="ARBA00022692"/>
    </source>
</evidence>
<proteinExistence type="inferred from homology"/>
<evidence type="ECO:0000313" key="10">
    <source>
        <dbReference type="EMBL" id="BBH52728.1"/>
    </source>
</evidence>
<dbReference type="InterPro" id="IPR035906">
    <property type="entry name" value="MetI-like_sf"/>
</dbReference>
<protein>
    <submittedName>
        <fullName evidence="10">Iron ABC transporter permease</fullName>
    </submittedName>
</protein>
<feature type="domain" description="ABC transmembrane type-1" evidence="9">
    <location>
        <begin position="237"/>
        <end position="444"/>
    </location>
</feature>
<feature type="transmembrane region" description="Helical" evidence="8">
    <location>
        <begin position="281"/>
        <end position="303"/>
    </location>
</feature>
<dbReference type="InterPro" id="IPR000515">
    <property type="entry name" value="MetI-like"/>
</dbReference>
<feature type="transmembrane region" description="Helical" evidence="8">
    <location>
        <begin position="190"/>
        <end position="218"/>
    </location>
</feature>
<feature type="transmembrane region" description="Helical" evidence="8">
    <location>
        <begin position="376"/>
        <end position="393"/>
    </location>
</feature>
<keyword evidence="3" id="KW-1003">Cell membrane</keyword>
<dbReference type="Pfam" id="PF00528">
    <property type="entry name" value="BPD_transp_1"/>
    <property type="match status" value="1"/>
</dbReference>
<dbReference type="AlphaFoldDB" id="A0A4P2VJM4"/>
<feature type="transmembrane region" description="Helical" evidence="8">
    <location>
        <begin position="429"/>
        <end position="447"/>
    </location>
</feature>
<keyword evidence="2 8" id="KW-0813">Transport</keyword>
<dbReference type="KEGG" id="sbf:JCM31447_320200"/>
<keyword evidence="11" id="KW-1185">Reference proteome</keyword>
<dbReference type="PANTHER" id="PTHR43357">
    <property type="entry name" value="INNER MEMBRANE ABC TRANSPORTER PERMEASE PROTEIN YDCV"/>
    <property type="match status" value="1"/>
</dbReference>
<evidence type="ECO:0000256" key="1">
    <source>
        <dbReference type="ARBA" id="ARBA00004429"/>
    </source>
</evidence>
<keyword evidence="5 8" id="KW-0812">Transmembrane</keyword>
<feature type="transmembrane region" description="Helical" evidence="8">
    <location>
        <begin position="147"/>
        <end position="169"/>
    </location>
</feature>
<feature type="transmembrane region" description="Helical" evidence="8">
    <location>
        <begin position="48"/>
        <end position="66"/>
    </location>
</feature>
<keyword evidence="6 8" id="KW-1133">Transmembrane helix</keyword>
<evidence type="ECO:0000256" key="2">
    <source>
        <dbReference type="ARBA" id="ARBA00022448"/>
    </source>
</evidence>
<dbReference type="PROSITE" id="PS50928">
    <property type="entry name" value="ABC_TM1"/>
    <property type="match status" value="2"/>
</dbReference>
<evidence type="ECO:0000313" key="11">
    <source>
        <dbReference type="Proteomes" id="UP000291236"/>
    </source>
</evidence>
<dbReference type="Proteomes" id="UP000291236">
    <property type="component" value="Chromosome"/>
</dbReference>
<evidence type="ECO:0000256" key="6">
    <source>
        <dbReference type="ARBA" id="ARBA00022989"/>
    </source>
</evidence>
<dbReference type="GO" id="GO:0055085">
    <property type="term" value="P:transmembrane transport"/>
    <property type="evidence" value="ECO:0007669"/>
    <property type="project" value="InterPro"/>
</dbReference>
<organism evidence="10 11">
    <name type="scientific">Fluviispira sanaruensis</name>
    <dbReference type="NCBI Taxonomy" id="2493639"/>
    <lineage>
        <taxon>Bacteria</taxon>
        <taxon>Pseudomonadati</taxon>
        <taxon>Bdellovibrionota</taxon>
        <taxon>Oligoflexia</taxon>
        <taxon>Silvanigrellales</taxon>
        <taxon>Silvanigrellaceae</taxon>
        <taxon>Fluviispira</taxon>
    </lineage>
</organism>
<dbReference type="GO" id="GO:0005886">
    <property type="term" value="C:plasma membrane"/>
    <property type="evidence" value="ECO:0007669"/>
    <property type="project" value="UniProtKB-SubCell"/>
</dbReference>
<feature type="domain" description="ABC transmembrane type-1" evidence="9">
    <location>
        <begin position="1"/>
        <end position="166"/>
    </location>
</feature>
<reference evidence="10 11" key="1">
    <citation type="submission" date="2018-12" db="EMBL/GenBank/DDBJ databases">
        <title>Rubrispira sanarue gen. nov., sp., nov., a member of the order Silvanigrellales, isolated from a brackish lake in Hamamatsu Japan.</title>
        <authorList>
            <person name="Maejima Y."/>
            <person name="Iino T."/>
            <person name="Muraguchi Y."/>
            <person name="Fukuda K."/>
            <person name="Nojiri H."/>
            <person name="Ohkuma M."/>
            <person name="Moriuchi R."/>
            <person name="Dohra H."/>
            <person name="Kimbara K."/>
            <person name="Shintani M."/>
        </authorList>
    </citation>
    <scope>NUCLEOTIDE SEQUENCE [LARGE SCALE GENOMIC DNA]</scope>
    <source>
        <strain evidence="10 11">RF1110005</strain>
    </source>
</reference>
<dbReference type="CDD" id="cd06261">
    <property type="entry name" value="TM_PBP2"/>
    <property type="match status" value="2"/>
</dbReference>
<evidence type="ECO:0000256" key="3">
    <source>
        <dbReference type="ARBA" id="ARBA00022475"/>
    </source>
</evidence>
<feature type="transmembrane region" description="Helical" evidence="8">
    <location>
        <begin position="238"/>
        <end position="261"/>
    </location>
</feature>
<dbReference type="Gene3D" id="1.10.3720.10">
    <property type="entry name" value="MetI-like"/>
    <property type="match status" value="2"/>
</dbReference>
<dbReference type="SUPFAM" id="SSF161098">
    <property type="entry name" value="MetI-like"/>
    <property type="match status" value="2"/>
</dbReference>
<comment type="subcellular location">
    <subcellularLocation>
        <location evidence="1">Cell inner membrane</location>
        <topology evidence="1">Multi-pass membrane protein</topology>
    </subcellularLocation>
    <subcellularLocation>
        <location evidence="8">Cell membrane</location>
        <topology evidence="8">Multi-pass membrane protein</topology>
    </subcellularLocation>
</comment>
<name>A0A4P2VJM4_FLUSA</name>
<evidence type="ECO:0000256" key="4">
    <source>
        <dbReference type="ARBA" id="ARBA00022519"/>
    </source>
</evidence>
<accession>A0A4P2VJM4</accession>
<feature type="transmembrane region" description="Helical" evidence="8">
    <location>
        <begin position="315"/>
        <end position="332"/>
    </location>
</feature>
<evidence type="ECO:0000256" key="7">
    <source>
        <dbReference type="ARBA" id="ARBA00023136"/>
    </source>
</evidence>
<dbReference type="EMBL" id="AP019368">
    <property type="protein sequence ID" value="BBH52728.1"/>
    <property type="molecule type" value="Genomic_DNA"/>
</dbReference>